<evidence type="ECO:0000313" key="3">
    <source>
        <dbReference type="Proteomes" id="UP000225706"/>
    </source>
</evidence>
<proteinExistence type="predicted"/>
<feature type="compositionally biased region" description="Basic and acidic residues" evidence="1">
    <location>
        <begin position="166"/>
        <end position="179"/>
    </location>
</feature>
<comment type="caution">
    <text evidence="2">The sequence shown here is derived from an EMBL/GenBank/DDBJ whole genome shotgun (WGS) entry which is preliminary data.</text>
</comment>
<dbReference type="Gene3D" id="3.90.320.10">
    <property type="match status" value="1"/>
</dbReference>
<protein>
    <submittedName>
        <fullName evidence="2">Uncharacterized protein</fullName>
    </submittedName>
</protein>
<organism evidence="2 3">
    <name type="scientific">Stylophora pistillata</name>
    <name type="common">Smooth cauliflower coral</name>
    <dbReference type="NCBI Taxonomy" id="50429"/>
    <lineage>
        <taxon>Eukaryota</taxon>
        <taxon>Metazoa</taxon>
        <taxon>Cnidaria</taxon>
        <taxon>Anthozoa</taxon>
        <taxon>Hexacorallia</taxon>
        <taxon>Scleractinia</taxon>
        <taxon>Astrocoeniina</taxon>
        <taxon>Pocilloporidae</taxon>
        <taxon>Stylophora</taxon>
    </lineage>
</organism>
<dbReference type="Proteomes" id="UP000225706">
    <property type="component" value="Unassembled WGS sequence"/>
</dbReference>
<evidence type="ECO:0000256" key="1">
    <source>
        <dbReference type="SAM" id="MobiDB-lite"/>
    </source>
</evidence>
<dbReference type="InterPro" id="IPR011604">
    <property type="entry name" value="PDDEXK-like_dom_sf"/>
</dbReference>
<dbReference type="EMBL" id="LSMT01000230">
    <property type="protein sequence ID" value="PFX22741.1"/>
    <property type="molecule type" value="Genomic_DNA"/>
</dbReference>
<keyword evidence="3" id="KW-1185">Reference proteome</keyword>
<dbReference type="OrthoDB" id="6413631at2759"/>
<dbReference type="AlphaFoldDB" id="A0A2B4RYN3"/>
<dbReference type="InterPro" id="IPR011335">
    <property type="entry name" value="Restrct_endonuc-II-like"/>
</dbReference>
<sequence>MSSGKENTATLKQRSEIWFSERVGKVTSSKAPALFGLQGKKEFMETWDCVLNKEEEPSKNFRNFQRGIIFKSYAVECFQLDSSAEVRECGLFLFERERRFEASPDRIFHGGTGKGLMDMKNGAKIELTGLCLLETLTIARVKYQRTASPEKQILLDSYEKDEDIDGNDRNEKSHGKHFDSGIGSRNSSFYHENAYTADEKGILQE</sequence>
<dbReference type="SUPFAM" id="SSF52980">
    <property type="entry name" value="Restriction endonuclease-like"/>
    <property type="match status" value="1"/>
</dbReference>
<evidence type="ECO:0000313" key="2">
    <source>
        <dbReference type="EMBL" id="PFX22741.1"/>
    </source>
</evidence>
<accession>A0A2B4RYN3</accession>
<reference evidence="3" key="1">
    <citation type="journal article" date="2017" name="bioRxiv">
        <title>Comparative analysis of the genomes of Stylophora pistillata and Acropora digitifera provides evidence for extensive differences between species of corals.</title>
        <authorList>
            <person name="Voolstra C.R."/>
            <person name="Li Y."/>
            <person name="Liew Y.J."/>
            <person name="Baumgarten S."/>
            <person name="Zoccola D."/>
            <person name="Flot J.-F."/>
            <person name="Tambutte S."/>
            <person name="Allemand D."/>
            <person name="Aranda M."/>
        </authorList>
    </citation>
    <scope>NUCLEOTIDE SEQUENCE [LARGE SCALE GENOMIC DNA]</scope>
</reference>
<gene>
    <name evidence="2" type="ORF">AWC38_SpisGene12703</name>
</gene>
<dbReference type="GO" id="GO:0006281">
    <property type="term" value="P:DNA repair"/>
    <property type="evidence" value="ECO:0007669"/>
    <property type="project" value="UniProtKB-ARBA"/>
</dbReference>
<name>A0A2B4RYN3_STYPI</name>
<feature type="region of interest" description="Disordered" evidence="1">
    <location>
        <begin position="158"/>
        <end position="189"/>
    </location>
</feature>